<evidence type="ECO:0000256" key="1">
    <source>
        <dbReference type="SAM" id="Phobius"/>
    </source>
</evidence>
<feature type="transmembrane region" description="Helical" evidence="1">
    <location>
        <begin position="44"/>
        <end position="64"/>
    </location>
</feature>
<keyword evidence="1" id="KW-0472">Membrane</keyword>
<reference evidence="2" key="2">
    <citation type="submission" date="2023-03" db="EMBL/GenBank/DDBJ databases">
        <authorList>
            <person name="Shen W."/>
            <person name="Cai J."/>
        </authorList>
    </citation>
    <scope>NUCLEOTIDE SEQUENCE</scope>
    <source>
        <strain evidence="2">P82-2</strain>
    </source>
</reference>
<dbReference type="InterPro" id="IPR009526">
    <property type="entry name" value="DUF1146"/>
</dbReference>
<protein>
    <submittedName>
        <fullName evidence="2">DUF1146 family protein</fullName>
    </submittedName>
</protein>
<dbReference type="EMBL" id="NSGR01000008">
    <property type="protein sequence ID" value="PCH12142.1"/>
    <property type="molecule type" value="Genomic_DNA"/>
</dbReference>
<dbReference type="GeneID" id="61419955"/>
<proteinExistence type="predicted"/>
<organism evidence="3 4">
    <name type="scientific">Streptococcus parauberis</name>
    <dbReference type="NCBI Taxonomy" id="1348"/>
    <lineage>
        <taxon>Bacteria</taxon>
        <taxon>Bacillati</taxon>
        <taxon>Bacillota</taxon>
        <taxon>Bacilli</taxon>
        <taxon>Lactobacillales</taxon>
        <taxon>Streptococcaceae</taxon>
        <taxon>Streptococcus</taxon>
    </lineage>
</organism>
<sequence>MEYINNLLGLFCHLLFIGISYQLLMSLFDWSKLVKNRAENLGKIQLFVFFIAIIMGYLVSHFILELIQMGQSLFLVFG</sequence>
<evidence type="ECO:0000313" key="4">
    <source>
        <dbReference type="Proteomes" id="UP000217465"/>
    </source>
</evidence>
<dbReference type="OrthoDB" id="2224563at2"/>
<keyword evidence="1" id="KW-0812">Transmembrane</keyword>
<comment type="caution">
    <text evidence="3">The sequence shown here is derived from an EMBL/GenBank/DDBJ whole genome shotgun (WGS) entry which is preliminary data.</text>
</comment>
<gene>
    <name evidence="3" type="ORF">A9Y57_00857</name>
    <name evidence="2" type="ORF">P7G31_01675</name>
</gene>
<accession>A0A1S1ZQL5</accession>
<feature type="transmembrane region" description="Helical" evidence="1">
    <location>
        <begin position="7"/>
        <end position="24"/>
    </location>
</feature>
<dbReference type="Proteomes" id="UP001180515">
    <property type="component" value="Unassembled WGS sequence"/>
</dbReference>
<name>A0A1S1ZQL5_9STRE</name>
<dbReference type="Pfam" id="PF06612">
    <property type="entry name" value="DUF1146"/>
    <property type="match status" value="1"/>
</dbReference>
<dbReference type="Proteomes" id="UP000217465">
    <property type="component" value="Unassembled WGS sequence"/>
</dbReference>
<dbReference type="AlphaFoldDB" id="A0A1S1ZQL5"/>
<dbReference type="EMBL" id="JARQAG010000001">
    <property type="protein sequence ID" value="MDT2730961.1"/>
    <property type="molecule type" value="Genomic_DNA"/>
</dbReference>
<keyword evidence="1" id="KW-1133">Transmembrane helix</keyword>
<evidence type="ECO:0000313" key="3">
    <source>
        <dbReference type="EMBL" id="PCH12142.1"/>
    </source>
</evidence>
<dbReference type="NCBIfam" id="TIGR02327">
    <property type="entry name" value="int_mem_ywzB"/>
    <property type="match status" value="1"/>
</dbReference>
<dbReference type="RefSeq" id="WP_003105566.1">
    <property type="nucleotide sequence ID" value="NZ_BAWT01000007.1"/>
</dbReference>
<reference evidence="3 4" key="1">
    <citation type="submission" date="2016-06" db="EMBL/GenBank/DDBJ databases">
        <authorList>
            <person name="Haines A.N."/>
            <person name="Council K.R."/>
        </authorList>
    </citation>
    <scope>NUCLEOTIDE SEQUENCE [LARGE SCALE GENOMIC DNA]</scope>
    <source>
        <strain evidence="3 4">SP158-29</strain>
    </source>
</reference>
<evidence type="ECO:0000313" key="2">
    <source>
        <dbReference type="EMBL" id="MDT2730961.1"/>
    </source>
</evidence>